<protein>
    <submittedName>
        <fullName evidence="3">Uncharacterized protein</fullName>
    </submittedName>
</protein>
<dbReference type="EMBL" id="BSSA01000038">
    <property type="protein sequence ID" value="GLW74689.1"/>
    <property type="molecule type" value="Genomic_DNA"/>
</dbReference>
<feature type="transmembrane region" description="Helical" evidence="2">
    <location>
        <begin position="49"/>
        <end position="72"/>
    </location>
</feature>
<gene>
    <name evidence="3" type="ORF">Kpho02_69860</name>
</gene>
<sequence length="79" mass="8792">MLTGASCLFNRPGSTCRKPTERDQQKPRSPHLSAKIKIYRWSTRPGELVLSYSVCAPLLVAGPAVPWLVVAIEHIRQAH</sequence>
<evidence type="ECO:0000256" key="2">
    <source>
        <dbReference type="SAM" id="Phobius"/>
    </source>
</evidence>
<organism evidence="3 4">
    <name type="scientific">Kitasatospora phosalacinea</name>
    <dbReference type="NCBI Taxonomy" id="2065"/>
    <lineage>
        <taxon>Bacteria</taxon>
        <taxon>Bacillati</taxon>
        <taxon>Actinomycetota</taxon>
        <taxon>Actinomycetes</taxon>
        <taxon>Kitasatosporales</taxon>
        <taxon>Streptomycetaceae</taxon>
        <taxon>Kitasatospora</taxon>
    </lineage>
</organism>
<evidence type="ECO:0000313" key="3">
    <source>
        <dbReference type="EMBL" id="GLW74689.1"/>
    </source>
</evidence>
<dbReference type="Proteomes" id="UP001165041">
    <property type="component" value="Unassembled WGS sequence"/>
</dbReference>
<reference evidence="3" key="1">
    <citation type="submission" date="2023-02" db="EMBL/GenBank/DDBJ databases">
        <title>Kitasatospora phosalacinea NBRC 14627.</title>
        <authorList>
            <person name="Ichikawa N."/>
            <person name="Sato H."/>
            <person name="Tonouchi N."/>
        </authorList>
    </citation>
    <scope>NUCLEOTIDE SEQUENCE</scope>
    <source>
        <strain evidence="3">NBRC 14627</strain>
    </source>
</reference>
<evidence type="ECO:0000313" key="4">
    <source>
        <dbReference type="Proteomes" id="UP001165041"/>
    </source>
</evidence>
<dbReference type="AlphaFoldDB" id="A0A9W6V3S0"/>
<comment type="caution">
    <text evidence="3">The sequence shown here is derived from an EMBL/GenBank/DDBJ whole genome shotgun (WGS) entry which is preliminary data.</text>
</comment>
<accession>A0A9W6V3S0</accession>
<keyword evidence="2" id="KW-0812">Transmembrane</keyword>
<feature type="region of interest" description="Disordered" evidence="1">
    <location>
        <begin position="1"/>
        <end position="31"/>
    </location>
</feature>
<proteinExistence type="predicted"/>
<name>A0A9W6V3S0_9ACTN</name>
<keyword evidence="2" id="KW-0472">Membrane</keyword>
<evidence type="ECO:0000256" key="1">
    <source>
        <dbReference type="SAM" id="MobiDB-lite"/>
    </source>
</evidence>
<keyword evidence="2" id="KW-1133">Transmembrane helix</keyword>